<dbReference type="SUPFAM" id="SSF56003">
    <property type="entry name" value="Molybdenum cofactor-binding domain"/>
    <property type="match status" value="1"/>
</dbReference>
<keyword evidence="5" id="KW-1185">Reference proteome</keyword>
<name>A0A1S1V753_9FIRM</name>
<dbReference type="InterPro" id="IPR008274">
    <property type="entry name" value="AldOxase/xan_DH_MoCoBD1"/>
</dbReference>
<dbReference type="PANTHER" id="PTHR11908:SF132">
    <property type="entry name" value="ALDEHYDE OXIDASE 1-RELATED"/>
    <property type="match status" value="1"/>
</dbReference>
<dbReference type="SUPFAM" id="SSF54665">
    <property type="entry name" value="CO dehydrogenase molybdoprotein N-domain-like"/>
    <property type="match status" value="1"/>
</dbReference>
<dbReference type="EMBL" id="MKIE01000003">
    <property type="protein sequence ID" value="OHW62466.1"/>
    <property type="molecule type" value="Genomic_DNA"/>
</dbReference>
<reference evidence="4 5" key="1">
    <citation type="submission" date="2016-09" db="EMBL/GenBank/DDBJ databases">
        <title>Genome sequence of Eubacterium angustum.</title>
        <authorList>
            <person name="Poehlein A."/>
            <person name="Daniel R."/>
        </authorList>
    </citation>
    <scope>NUCLEOTIDE SEQUENCE [LARGE SCALE GENOMIC DNA]</scope>
    <source>
        <strain evidence="4 5">DSM 1989</strain>
    </source>
</reference>
<evidence type="ECO:0000256" key="1">
    <source>
        <dbReference type="ARBA" id="ARBA00022505"/>
    </source>
</evidence>
<dbReference type="Pfam" id="PF02738">
    <property type="entry name" value="MoCoBD_1"/>
    <property type="match status" value="1"/>
</dbReference>
<dbReference type="Pfam" id="PF01315">
    <property type="entry name" value="Ald_Xan_dh_C"/>
    <property type="match status" value="1"/>
</dbReference>
<dbReference type="InterPro" id="IPR046867">
    <property type="entry name" value="AldOxase/xan_DH_MoCoBD2"/>
</dbReference>
<dbReference type="OrthoDB" id="9759099at2"/>
<dbReference type="InterPro" id="IPR016208">
    <property type="entry name" value="Ald_Oxase/xanthine_DH-like"/>
</dbReference>
<proteinExistence type="predicted"/>
<feature type="domain" description="Aldehyde oxidase/xanthine dehydrogenase a/b hammerhead" evidence="3">
    <location>
        <begin position="18"/>
        <end position="130"/>
    </location>
</feature>
<dbReference type="RefSeq" id="WP_071062365.1">
    <property type="nucleotide sequence ID" value="NZ_MKIE01000003.1"/>
</dbReference>
<organism evidence="4 5">
    <name type="scientific">Andreesenia angusta</name>
    <dbReference type="NCBI Taxonomy" id="39480"/>
    <lineage>
        <taxon>Bacteria</taxon>
        <taxon>Bacillati</taxon>
        <taxon>Bacillota</taxon>
        <taxon>Tissierellia</taxon>
        <taxon>Tissierellales</taxon>
        <taxon>Gottschalkiaceae</taxon>
        <taxon>Andreesenia</taxon>
    </lineage>
</organism>
<dbReference type="SMART" id="SM01008">
    <property type="entry name" value="Ald_Xan_dh_C"/>
    <property type="match status" value="1"/>
</dbReference>
<protein>
    <submittedName>
        <fullName evidence="4">Xanthine dehydrogenase molybdenum-binding subunit</fullName>
        <ecNumber evidence="4">1.17.1.4</ecNumber>
    </submittedName>
</protein>
<dbReference type="GO" id="GO:0004854">
    <property type="term" value="F:xanthine dehydrogenase activity"/>
    <property type="evidence" value="ECO:0007669"/>
    <property type="project" value="UniProtKB-EC"/>
</dbReference>
<dbReference type="InterPro" id="IPR000674">
    <property type="entry name" value="Ald_Oxase/Xan_DH_a/b"/>
</dbReference>
<dbReference type="PANTHER" id="PTHR11908">
    <property type="entry name" value="XANTHINE DEHYDROGENASE"/>
    <property type="match status" value="1"/>
</dbReference>
<dbReference type="InterPro" id="IPR036856">
    <property type="entry name" value="Ald_Oxase/Xan_DH_a/b_sf"/>
</dbReference>
<dbReference type="Pfam" id="PF20256">
    <property type="entry name" value="MoCoBD_2"/>
    <property type="match status" value="1"/>
</dbReference>
<accession>A0A1S1V753</accession>
<evidence type="ECO:0000313" key="4">
    <source>
        <dbReference type="EMBL" id="OHW62466.1"/>
    </source>
</evidence>
<evidence type="ECO:0000313" key="5">
    <source>
        <dbReference type="Proteomes" id="UP000180254"/>
    </source>
</evidence>
<gene>
    <name evidence="4" type="primary">xdhA</name>
    <name evidence="4" type="ORF">EUAN_10280</name>
</gene>
<evidence type="ECO:0000259" key="3">
    <source>
        <dbReference type="SMART" id="SM01008"/>
    </source>
</evidence>
<dbReference type="Gene3D" id="3.90.1170.50">
    <property type="entry name" value="Aldehyde oxidase/xanthine dehydrogenase, a/b hammerhead"/>
    <property type="match status" value="1"/>
</dbReference>
<dbReference type="AlphaFoldDB" id="A0A1S1V753"/>
<dbReference type="InterPro" id="IPR037165">
    <property type="entry name" value="AldOxase/xan_DH_Mopterin-bd_sf"/>
</dbReference>
<keyword evidence="1" id="KW-0500">Molybdenum</keyword>
<dbReference type="STRING" id="39480.EUAN_10280"/>
<sequence length="778" mass="85663">MKAVNKPISKIDGMGLVTGKPVYTDDLAPKDALIVKILRSPHAFAKMKDIDVSRALKVPGVECVLTWKDIPRIPFTRSGASFPEPASYDSYILDEYVRYVGDSVAIVAAVDEETAEKAMKMIKVDYEVFEPVIDFEKAIDHPSVIHPDHKNYKPNAIIHPNFDRNVACEYEYDWSKGDKGIDEIFAECDVVIENTTYNQAQEHAMMETHRSYTYKDMHGRLVIVSSTQVPFHVRRTVARSLGMTPDQVRVIKPRIGGGFGAKQNLQAEFYPAAVTMRTGKPAKMIFSRVENTICGTTRHRMRIDTKIGAMKDGTIRAIDMEVLSDQGAYGEHSKTTLAPAGYKTIPLYNKADAYRFHGYTAYTNLPTAGAFRGFGVTQGIFATESIVNKLAHELDMDPAVIREKNMLKEGETSVGFNLSTVFDDLSELQTAESCGLEQAVKRGKELIGWDEKFPKKEVSSSKVRGVGMALSMQGSGIPNIDSASATIRFQENGFFTLLLGATDIGTGSDTILKQIAADAIGISEDRIRVFSSDTDLTPFDVGAYASSTTYVTGNAVINAGKLAREELFKQAARLLETDVDSLEFDGDKFTDKKSGEVLDLEHMGTKLTYGKFQHQIEVTGSYVPYKAASPYMACFVEVEVDTETGIVEVPNMVGVVDCGTPINPKLAKVQTEGGLIQGLGLALIEKISYDSRGRMTTDSLMEYKIPSRDDIKTNLVVEFTDTYEPTGPYGAKSIGEIVLNPTPPAIQDAIYNATGIWLTDLPMTPEKVLKALKEKKNK</sequence>
<dbReference type="Proteomes" id="UP000180254">
    <property type="component" value="Unassembled WGS sequence"/>
</dbReference>
<evidence type="ECO:0000256" key="2">
    <source>
        <dbReference type="ARBA" id="ARBA00023002"/>
    </source>
</evidence>
<dbReference type="GO" id="GO:0005506">
    <property type="term" value="F:iron ion binding"/>
    <property type="evidence" value="ECO:0007669"/>
    <property type="project" value="InterPro"/>
</dbReference>
<comment type="caution">
    <text evidence="4">The sequence shown here is derived from an EMBL/GenBank/DDBJ whole genome shotgun (WGS) entry which is preliminary data.</text>
</comment>
<keyword evidence="2 4" id="KW-0560">Oxidoreductase</keyword>
<dbReference type="Gene3D" id="3.30.365.10">
    <property type="entry name" value="Aldehyde oxidase/xanthine dehydrogenase, molybdopterin binding domain"/>
    <property type="match status" value="4"/>
</dbReference>
<dbReference type="EC" id="1.17.1.4" evidence="4"/>